<accession>A0ABW0PCE0</accession>
<reference evidence="4" key="1">
    <citation type="journal article" date="2019" name="Int. J. Syst. Evol. Microbiol.">
        <title>The Global Catalogue of Microorganisms (GCM) 10K type strain sequencing project: providing services to taxonomists for standard genome sequencing and annotation.</title>
        <authorList>
            <consortium name="The Broad Institute Genomics Platform"/>
            <consortium name="The Broad Institute Genome Sequencing Center for Infectious Disease"/>
            <person name="Wu L."/>
            <person name="Ma J."/>
        </authorList>
    </citation>
    <scope>NUCLEOTIDE SEQUENCE [LARGE SCALE GENOMIC DNA]</scope>
    <source>
        <strain evidence="4">CCUG 38813</strain>
    </source>
</reference>
<keyword evidence="3" id="KW-0808">Transferase</keyword>
<keyword evidence="4" id="KW-1185">Reference proteome</keyword>
<feature type="transmembrane region" description="Helical" evidence="1">
    <location>
        <begin position="233"/>
        <end position="256"/>
    </location>
</feature>
<keyword evidence="1" id="KW-0812">Transmembrane</keyword>
<dbReference type="PANTHER" id="PTHR23028:SF53">
    <property type="entry name" value="ACYL_TRANSF_3 DOMAIN-CONTAINING PROTEIN"/>
    <property type="match status" value="1"/>
</dbReference>
<feature type="transmembrane region" description="Helical" evidence="1">
    <location>
        <begin position="89"/>
        <end position="105"/>
    </location>
</feature>
<keyword evidence="1" id="KW-0472">Membrane</keyword>
<keyword evidence="1" id="KW-1133">Transmembrane helix</keyword>
<dbReference type="PANTHER" id="PTHR23028">
    <property type="entry name" value="ACETYLTRANSFERASE"/>
    <property type="match status" value="1"/>
</dbReference>
<evidence type="ECO:0000313" key="3">
    <source>
        <dbReference type="EMBL" id="MFC5510145.1"/>
    </source>
</evidence>
<feature type="transmembrane region" description="Helical" evidence="1">
    <location>
        <begin position="201"/>
        <end position="221"/>
    </location>
</feature>
<keyword evidence="3" id="KW-0012">Acyltransferase</keyword>
<dbReference type="GO" id="GO:0016746">
    <property type="term" value="F:acyltransferase activity"/>
    <property type="evidence" value="ECO:0007669"/>
    <property type="project" value="UniProtKB-KW"/>
</dbReference>
<dbReference type="InterPro" id="IPR050879">
    <property type="entry name" value="Acyltransferase_3"/>
</dbReference>
<dbReference type="EMBL" id="JBHSMS010000013">
    <property type="protein sequence ID" value="MFC5510145.1"/>
    <property type="molecule type" value="Genomic_DNA"/>
</dbReference>
<gene>
    <name evidence="3" type="ORF">ACFPOU_03260</name>
</gene>
<sequence length="380" mass="41959">MSDTRSPRLHGLDTLRALAVTLVVLHHYTLFVSNDDHTFGWVGRIGWVGVDLFFALSGYLIGNQIFAAMGTAAGLSMKAFYARRLLRTLPNYLVILAIYFVWPAWGENAPLAPLWRYLSFTQNLGLAPGTAFSHSWSLAIEEQFYLVLPALALLGAALHLRMAAAWIFIGCVILGGMLLRAQLWSERVDGQQYGIYFYYKLIYYASLCRLDELVAGVALALVKHRHFVPWTRLTRYGNALLAAGLGVTGATFWLLLENRHGFAATVFGYPLLALGFGLLILAALAQRSLLRDLRIPGAGRLAVWSYAIYLTHRGMGAVAAGPLQELGYGPQTTTAIVVLLVLSVFSGWLLYRLVEAPFMALRERYVPSNLAQPAISPAPR</sequence>
<evidence type="ECO:0000256" key="1">
    <source>
        <dbReference type="SAM" id="Phobius"/>
    </source>
</evidence>
<evidence type="ECO:0000313" key="4">
    <source>
        <dbReference type="Proteomes" id="UP001596031"/>
    </source>
</evidence>
<name>A0ABW0PCE0_9BURK</name>
<feature type="transmembrane region" description="Helical" evidence="1">
    <location>
        <begin position="52"/>
        <end position="77"/>
    </location>
</feature>
<dbReference type="Pfam" id="PF01757">
    <property type="entry name" value="Acyl_transf_3"/>
    <property type="match status" value="1"/>
</dbReference>
<protein>
    <submittedName>
        <fullName evidence="3">Acyltransferase family protein</fullName>
        <ecNumber evidence="3">2.3.-.-</ecNumber>
    </submittedName>
</protein>
<dbReference type="Proteomes" id="UP001596031">
    <property type="component" value="Unassembled WGS sequence"/>
</dbReference>
<proteinExistence type="predicted"/>
<organism evidence="3 4">
    <name type="scientific">Massilia jejuensis</name>
    <dbReference type="NCBI Taxonomy" id="648894"/>
    <lineage>
        <taxon>Bacteria</taxon>
        <taxon>Pseudomonadati</taxon>
        <taxon>Pseudomonadota</taxon>
        <taxon>Betaproteobacteria</taxon>
        <taxon>Burkholderiales</taxon>
        <taxon>Oxalobacteraceae</taxon>
        <taxon>Telluria group</taxon>
        <taxon>Massilia</taxon>
    </lineage>
</organism>
<feature type="transmembrane region" description="Helical" evidence="1">
    <location>
        <begin position="12"/>
        <end position="32"/>
    </location>
</feature>
<comment type="caution">
    <text evidence="3">The sequence shown here is derived from an EMBL/GenBank/DDBJ whole genome shotgun (WGS) entry which is preliminary data.</text>
</comment>
<evidence type="ECO:0000259" key="2">
    <source>
        <dbReference type="Pfam" id="PF01757"/>
    </source>
</evidence>
<dbReference type="EC" id="2.3.-.-" evidence="3"/>
<feature type="transmembrane region" description="Helical" evidence="1">
    <location>
        <begin position="335"/>
        <end position="354"/>
    </location>
</feature>
<feature type="transmembrane region" description="Helical" evidence="1">
    <location>
        <begin position="262"/>
        <end position="285"/>
    </location>
</feature>
<feature type="domain" description="Acyltransferase 3" evidence="2">
    <location>
        <begin position="10"/>
        <end position="352"/>
    </location>
</feature>
<feature type="transmembrane region" description="Helical" evidence="1">
    <location>
        <begin position="165"/>
        <end position="181"/>
    </location>
</feature>
<dbReference type="InterPro" id="IPR002656">
    <property type="entry name" value="Acyl_transf_3_dom"/>
</dbReference>
<dbReference type="RefSeq" id="WP_379717160.1">
    <property type="nucleotide sequence ID" value="NZ_JBHSMS010000013.1"/>
</dbReference>